<evidence type="ECO:0000313" key="3">
    <source>
        <dbReference type="Proteomes" id="UP001067708"/>
    </source>
</evidence>
<evidence type="ECO:0000256" key="1">
    <source>
        <dbReference type="SAM" id="SignalP"/>
    </source>
</evidence>
<proteinExistence type="predicted"/>
<name>A0ABT4HYL6_9BACL</name>
<accession>A0ABT4HYL6</accession>
<keyword evidence="1" id="KW-0732">Signal</keyword>
<evidence type="ECO:0000313" key="2">
    <source>
        <dbReference type="EMBL" id="MCZ0831591.1"/>
    </source>
</evidence>
<dbReference type="EMBL" id="JAPTNG010000008">
    <property type="protein sequence ID" value="MCZ0831591.1"/>
    <property type="molecule type" value="Genomic_DNA"/>
</dbReference>
<dbReference type="Proteomes" id="UP001067708">
    <property type="component" value="Unassembled WGS sequence"/>
</dbReference>
<gene>
    <name evidence="2" type="ORF">O0535_12585</name>
</gene>
<feature type="signal peptide" evidence="1">
    <location>
        <begin position="1"/>
        <end position="23"/>
    </location>
</feature>
<organism evidence="2 3">
    <name type="scientific">Brevibacillus halotolerans</name>
    <dbReference type="NCBI Taxonomy" id="1507437"/>
    <lineage>
        <taxon>Bacteria</taxon>
        <taxon>Bacillati</taxon>
        <taxon>Bacillota</taxon>
        <taxon>Bacilli</taxon>
        <taxon>Bacillales</taxon>
        <taxon>Paenibacillaceae</taxon>
        <taxon>Brevibacillus</taxon>
    </lineage>
</organism>
<protein>
    <submittedName>
        <fullName evidence="2">Uncharacterized protein</fullName>
    </submittedName>
</protein>
<reference evidence="2" key="1">
    <citation type="submission" date="2022-09" db="EMBL/GenBank/DDBJ databases">
        <title>Genome analysis and characterization of larvicidal activity of Brevibacillus strains.</title>
        <authorList>
            <person name="Patrusheva E.V."/>
            <person name="Izotova A.O."/>
            <person name="Toshchakov S.V."/>
            <person name="Sineoky S.P."/>
        </authorList>
    </citation>
    <scope>NUCLEOTIDE SEQUENCE</scope>
    <source>
        <strain evidence="2">VKPM_B-13244</strain>
    </source>
</reference>
<comment type="caution">
    <text evidence="2">The sequence shown here is derived from an EMBL/GenBank/DDBJ whole genome shotgun (WGS) entry which is preliminary data.</text>
</comment>
<sequence>MKKVITSLLASAMIFSIMTPTFAANVHNEKVEISPTSIKTMASTPKPFNMIWDYQLEGKYAVSSNGSITVSLSGLNTKNFNIEVKISGPKTSHKSITHNTKNRSVTFDKLPQGSYTIMLINNGSKEASIRGTANISWK</sequence>
<keyword evidence="3" id="KW-1185">Reference proteome</keyword>
<feature type="chain" id="PRO_5046742916" evidence="1">
    <location>
        <begin position="24"/>
        <end position="138"/>
    </location>
</feature>
<dbReference type="RefSeq" id="WP_258417518.1">
    <property type="nucleotide sequence ID" value="NZ_JAPTNG010000008.1"/>
</dbReference>